<dbReference type="Proteomes" id="UP001374803">
    <property type="component" value="Chromosome"/>
</dbReference>
<sequence length="66" mass="7767">MDPQTHKRYLDYRGRYEYFGRQKAILTAVQFAAFDAELRTLQAKGDTLEDEDEARLVELRAILLMD</sequence>
<evidence type="ECO:0000313" key="2">
    <source>
        <dbReference type="Proteomes" id="UP001374803"/>
    </source>
</evidence>
<proteinExistence type="predicted"/>
<name>A0ABZ2LGJ1_9BACT</name>
<keyword evidence="2" id="KW-1185">Reference proteome</keyword>
<reference evidence="1" key="1">
    <citation type="submission" date="2021-12" db="EMBL/GenBank/DDBJ databases">
        <title>Discovery of the Pendulisporaceae a myxobacterial family with distinct sporulation behavior and unique specialized metabolism.</title>
        <authorList>
            <person name="Garcia R."/>
            <person name="Popoff A."/>
            <person name="Bader C.D."/>
            <person name="Loehr J."/>
            <person name="Walesch S."/>
            <person name="Walt C."/>
            <person name="Boldt J."/>
            <person name="Bunk B."/>
            <person name="Haeckl F.J.F.P.J."/>
            <person name="Gunesch A.P."/>
            <person name="Birkelbach J."/>
            <person name="Nuebel U."/>
            <person name="Pietschmann T."/>
            <person name="Bach T."/>
            <person name="Mueller R."/>
        </authorList>
    </citation>
    <scope>NUCLEOTIDE SEQUENCE</scope>
    <source>
        <strain evidence="1">MSr11367</strain>
    </source>
</reference>
<accession>A0ABZ2LGJ1</accession>
<gene>
    <name evidence="1" type="ORF">LVJ94_22875</name>
</gene>
<evidence type="ECO:0000313" key="1">
    <source>
        <dbReference type="EMBL" id="WXB10058.1"/>
    </source>
</evidence>
<dbReference type="EMBL" id="CP089983">
    <property type="protein sequence ID" value="WXB10058.1"/>
    <property type="molecule type" value="Genomic_DNA"/>
</dbReference>
<organism evidence="1 2">
    <name type="scientific">Pendulispora rubella</name>
    <dbReference type="NCBI Taxonomy" id="2741070"/>
    <lineage>
        <taxon>Bacteria</taxon>
        <taxon>Pseudomonadati</taxon>
        <taxon>Myxococcota</taxon>
        <taxon>Myxococcia</taxon>
        <taxon>Myxococcales</taxon>
        <taxon>Sorangiineae</taxon>
        <taxon>Pendulisporaceae</taxon>
        <taxon>Pendulispora</taxon>
    </lineage>
</organism>
<protein>
    <submittedName>
        <fullName evidence="1">Uncharacterized protein</fullName>
    </submittedName>
</protein>
<dbReference type="RefSeq" id="WP_394839736.1">
    <property type="nucleotide sequence ID" value="NZ_CP089929.1"/>
</dbReference>